<organism evidence="1 2">
    <name type="scientific">Bauhinia variegata</name>
    <name type="common">Purple orchid tree</name>
    <name type="synonym">Phanera variegata</name>
    <dbReference type="NCBI Taxonomy" id="167791"/>
    <lineage>
        <taxon>Eukaryota</taxon>
        <taxon>Viridiplantae</taxon>
        <taxon>Streptophyta</taxon>
        <taxon>Embryophyta</taxon>
        <taxon>Tracheophyta</taxon>
        <taxon>Spermatophyta</taxon>
        <taxon>Magnoliopsida</taxon>
        <taxon>eudicotyledons</taxon>
        <taxon>Gunneridae</taxon>
        <taxon>Pentapetalae</taxon>
        <taxon>rosids</taxon>
        <taxon>fabids</taxon>
        <taxon>Fabales</taxon>
        <taxon>Fabaceae</taxon>
        <taxon>Cercidoideae</taxon>
        <taxon>Cercideae</taxon>
        <taxon>Bauhiniinae</taxon>
        <taxon>Bauhinia</taxon>
    </lineage>
</organism>
<dbReference type="EMBL" id="CM039433">
    <property type="protein sequence ID" value="KAI4328394.1"/>
    <property type="molecule type" value="Genomic_DNA"/>
</dbReference>
<sequence>MRFKSPPLFHRYARIIWTIKDYLERDWNVDLAHILREENSCADFLAKLGAANAAPIQYWGHPSWRS</sequence>
<dbReference type="Proteomes" id="UP000828941">
    <property type="component" value="Chromosome 8"/>
</dbReference>
<keyword evidence="2" id="KW-1185">Reference proteome</keyword>
<accession>A0ACB9MWD8</accession>
<evidence type="ECO:0000313" key="1">
    <source>
        <dbReference type="EMBL" id="KAI4328394.1"/>
    </source>
</evidence>
<reference evidence="1 2" key="1">
    <citation type="journal article" date="2022" name="DNA Res.">
        <title>Chromosomal-level genome assembly of the orchid tree Bauhinia variegata (Leguminosae; Cercidoideae) supports the allotetraploid origin hypothesis of Bauhinia.</title>
        <authorList>
            <person name="Zhong Y."/>
            <person name="Chen Y."/>
            <person name="Zheng D."/>
            <person name="Pang J."/>
            <person name="Liu Y."/>
            <person name="Luo S."/>
            <person name="Meng S."/>
            <person name="Qian L."/>
            <person name="Wei D."/>
            <person name="Dai S."/>
            <person name="Zhou R."/>
        </authorList>
    </citation>
    <scope>NUCLEOTIDE SEQUENCE [LARGE SCALE GENOMIC DNA]</scope>
    <source>
        <strain evidence="1">BV-YZ2020</strain>
    </source>
</reference>
<gene>
    <name evidence="1" type="ORF">L6164_020751</name>
</gene>
<comment type="caution">
    <text evidence="1">The sequence shown here is derived from an EMBL/GenBank/DDBJ whole genome shotgun (WGS) entry which is preliminary data.</text>
</comment>
<evidence type="ECO:0000313" key="2">
    <source>
        <dbReference type="Proteomes" id="UP000828941"/>
    </source>
</evidence>
<protein>
    <submittedName>
        <fullName evidence="1">Uncharacterized protein</fullName>
    </submittedName>
</protein>
<proteinExistence type="predicted"/>
<name>A0ACB9MWD8_BAUVA</name>